<accession>A0A1I7WIE2</accession>
<organism evidence="1 2">
    <name type="scientific">Heterorhabditis bacteriophora</name>
    <name type="common">Entomopathogenic nematode worm</name>
    <dbReference type="NCBI Taxonomy" id="37862"/>
    <lineage>
        <taxon>Eukaryota</taxon>
        <taxon>Metazoa</taxon>
        <taxon>Ecdysozoa</taxon>
        <taxon>Nematoda</taxon>
        <taxon>Chromadorea</taxon>
        <taxon>Rhabditida</taxon>
        <taxon>Rhabditina</taxon>
        <taxon>Rhabditomorpha</taxon>
        <taxon>Strongyloidea</taxon>
        <taxon>Heterorhabditidae</taxon>
        <taxon>Heterorhabditis</taxon>
    </lineage>
</organism>
<dbReference type="AlphaFoldDB" id="A0A1I7WIE2"/>
<reference evidence="2" key="1">
    <citation type="submission" date="2016-11" db="UniProtKB">
        <authorList>
            <consortium name="WormBaseParasite"/>
        </authorList>
    </citation>
    <scope>IDENTIFICATION</scope>
</reference>
<sequence length="101" mass="11895">MRNKRFHKEAEIETEVGRFFLLRTQSVFTTCIILRKDCRFVKKRKNFFALLTLNKKNIDYNSPYFPLPKGWTGLIVSYTSNALCVSDLSYAIKGGTRWVHR</sequence>
<dbReference type="WBParaSite" id="Hba_04776">
    <property type="protein sequence ID" value="Hba_04776"/>
    <property type="gene ID" value="Hba_04776"/>
</dbReference>
<protein>
    <submittedName>
        <fullName evidence="2">Transposase</fullName>
    </submittedName>
</protein>
<dbReference type="Proteomes" id="UP000095283">
    <property type="component" value="Unplaced"/>
</dbReference>
<keyword evidence="1" id="KW-1185">Reference proteome</keyword>
<evidence type="ECO:0000313" key="1">
    <source>
        <dbReference type="Proteomes" id="UP000095283"/>
    </source>
</evidence>
<evidence type="ECO:0000313" key="2">
    <source>
        <dbReference type="WBParaSite" id="Hba_04776"/>
    </source>
</evidence>
<proteinExistence type="predicted"/>
<name>A0A1I7WIE2_HETBA</name>